<comment type="caution">
    <text evidence="1">The sequence shown here is derived from an EMBL/GenBank/DDBJ whole genome shotgun (WGS) entry which is preliminary data.</text>
</comment>
<organism evidence="1 2">
    <name type="scientific">Adiantum capillus-veneris</name>
    <name type="common">Maidenhair fern</name>
    <dbReference type="NCBI Taxonomy" id="13818"/>
    <lineage>
        <taxon>Eukaryota</taxon>
        <taxon>Viridiplantae</taxon>
        <taxon>Streptophyta</taxon>
        <taxon>Embryophyta</taxon>
        <taxon>Tracheophyta</taxon>
        <taxon>Polypodiopsida</taxon>
        <taxon>Polypodiidae</taxon>
        <taxon>Polypodiales</taxon>
        <taxon>Pteridineae</taxon>
        <taxon>Pteridaceae</taxon>
        <taxon>Vittarioideae</taxon>
        <taxon>Adiantum</taxon>
    </lineage>
</organism>
<dbReference type="EMBL" id="JABFUD020000005">
    <property type="protein sequence ID" value="KAI5079415.1"/>
    <property type="molecule type" value="Genomic_DNA"/>
</dbReference>
<dbReference type="OrthoDB" id="4237at2759"/>
<proteinExistence type="predicted"/>
<dbReference type="PANTHER" id="PTHR36397">
    <property type="entry name" value="OSJNBA0081L15.1 PROTEIN"/>
    <property type="match status" value="1"/>
</dbReference>
<dbReference type="PANTHER" id="PTHR36397:SF1">
    <property type="entry name" value="OS04G0482900 PROTEIN"/>
    <property type="match status" value="1"/>
</dbReference>
<name>A0A9D4V4P5_ADICA</name>
<evidence type="ECO:0000313" key="1">
    <source>
        <dbReference type="EMBL" id="KAI5079415.1"/>
    </source>
</evidence>
<accession>A0A9D4V4P5</accession>
<dbReference type="AlphaFoldDB" id="A0A9D4V4P5"/>
<sequence>MMAGCTGHSSSLTQLRSFQIHTCSRTAHSRRIVCKKRDKGERDFCSYHVTLITPPPQNLGIHCLPLNTQCGETVTVKGEPYIVSGVTYRYQLKKGKYQPCQTRLDVLSTGRYLVNLYLQSLLEQS</sequence>
<gene>
    <name evidence="1" type="ORF">GOP47_0004894</name>
</gene>
<protein>
    <submittedName>
        <fullName evidence="1">Uncharacterized protein</fullName>
    </submittedName>
</protein>
<dbReference type="Proteomes" id="UP000886520">
    <property type="component" value="Chromosome 5"/>
</dbReference>
<evidence type="ECO:0000313" key="2">
    <source>
        <dbReference type="Proteomes" id="UP000886520"/>
    </source>
</evidence>
<keyword evidence="2" id="KW-1185">Reference proteome</keyword>
<reference evidence="1 2" key="1">
    <citation type="submission" date="2021-01" db="EMBL/GenBank/DDBJ databases">
        <title>Adiantum capillus-veneris genome.</title>
        <authorList>
            <person name="Fang Y."/>
            <person name="Liao Q."/>
        </authorList>
    </citation>
    <scope>NUCLEOTIDE SEQUENCE [LARGE SCALE GENOMIC DNA]</scope>
    <source>
        <strain evidence="1">H3</strain>
        <tissue evidence="1">Leaf</tissue>
    </source>
</reference>